<dbReference type="InterPro" id="IPR019533">
    <property type="entry name" value="Peptidase_S26"/>
</dbReference>
<evidence type="ECO:0000259" key="8">
    <source>
        <dbReference type="Pfam" id="PF10502"/>
    </source>
</evidence>
<keyword evidence="10" id="KW-1185">Reference proteome</keyword>
<sequence>MTEVAARNGRRRSRLRRISGHPLFHLVVAILVIAVVQAFFVKVFTVPSPSMENTLHEGDRILVNRLAYSASHEAADGDVVVFRADESWGHVPEQAVTLRTVVKTLAGALGYGSGTEHYLVKRVIGTPGQTVSCCTAMGQLERDGAAVQEDYIYRDFPFVPGTLDCSTQPRSARCFGPVTVPQGRILVMGDHRSDSSDSVLGCRMPGATSECVRWVREDEVVGKAFAIFWPLGRIGGIDGP</sequence>
<evidence type="ECO:0000313" key="9">
    <source>
        <dbReference type="EMBL" id="SES01905.1"/>
    </source>
</evidence>
<keyword evidence="7" id="KW-0472">Membrane</keyword>
<dbReference type="GO" id="GO:0005886">
    <property type="term" value="C:plasma membrane"/>
    <property type="evidence" value="ECO:0007669"/>
    <property type="project" value="UniProtKB-SubCell"/>
</dbReference>
<dbReference type="EC" id="3.4.21.89" evidence="4 7"/>
<dbReference type="AlphaFoldDB" id="A0A1H9TXE4"/>
<dbReference type="Pfam" id="PF10502">
    <property type="entry name" value="Peptidase_S26"/>
    <property type="match status" value="1"/>
</dbReference>
<dbReference type="PANTHER" id="PTHR43390:SF1">
    <property type="entry name" value="CHLOROPLAST PROCESSING PEPTIDASE"/>
    <property type="match status" value="1"/>
</dbReference>
<keyword evidence="7" id="KW-0812">Transmembrane</keyword>
<protein>
    <recommendedName>
        <fullName evidence="4 7">Signal peptidase I</fullName>
        <ecNumber evidence="4 7">3.4.21.89</ecNumber>
    </recommendedName>
</protein>
<comment type="subcellular location">
    <subcellularLocation>
        <location evidence="2">Cell membrane</location>
        <topology evidence="2">Single-pass type II membrane protein</topology>
    </subcellularLocation>
    <subcellularLocation>
        <location evidence="7">Membrane</location>
        <topology evidence="7">Single-pass type II membrane protein</topology>
    </subcellularLocation>
</comment>
<keyword evidence="7" id="KW-0645">Protease</keyword>
<evidence type="ECO:0000256" key="1">
    <source>
        <dbReference type="ARBA" id="ARBA00000677"/>
    </source>
</evidence>
<feature type="transmembrane region" description="Helical" evidence="7">
    <location>
        <begin position="21"/>
        <end position="41"/>
    </location>
</feature>
<comment type="similarity">
    <text evidence="3 7">Belongs to the peptidase S26 family.</text>
</comment>
<evidence type="ECO:0000256" key="2">
    <source>
        <dbReference type="ARBA" id="ARBA00004401"/>
    </source>
</evidence>
<dbReference type="PRINTS" id="PR00727">
    <property type="entry name" value="LEADERPTASE"/>
</dbReference>
<evidence type="ECO:0000256" key="6">
    <source>
        <dbReference type="PIRSR" id="PIRSR600223-1"/>
    </source>
</evidence>
<feature type="domain" description="Peptidase S26" evidence="8">
    <location>
        <begin position="26"/>
        <end position="229"/>
    </location>
</feature>
<dbReference type="InterPro" id="IPR019758">
    <property type="entry name" value="Pept_S26A_signal_pept_1_CS"/>
</dbReference>
<evidence type="ECO:0000313" key="10">
    <source>
        <dbReference type="Proteomes" id="UP000198815"/>
    </source>
</evidence>
<dbReference type="CDD" id="cd06530">
    <property type="entry name" value="S26_SPase_I"/>
    <property type="match status" value="1"/>
</dbReference>
<dbReference type="GO" id="GO:0006465">
    <property type="term" value="P:signal peptide processing"/>
    <property type="evidence" value="ECO:0007669"/>
    <property type="project" value="InterPro"/>
</dbReference>
<dbReference type="InterPro" id="IPR036286">
    <property type="entry name" value="LexA/Signal_pep-like_sf"/>
</dbReference>
<dbReference type="PANTHER" id="PTHR43390">
    <property type="entry name" value="SIGNAL PEPTIDASE I"/>
    <property type="match status" value="1"/>
</dbReference>
<evidence type="ECO:0000256" key="4">
    <source>
        <dbReference type="ARBA" id="ARBA00013208"/>
    </source>
</evidence>
<dbReference type="NCBIfam" id="TIGR02227">
    <property type="entry name" value="sigpep_I_bact"/>
    <property type="match status" value="1"/>
</dbReference>
<dbReference type="GO" id="GO:0004252">
    <property type="term" value="F:serine-type endopeptidase activity"/>
    <property type="evidence" value="ECO:0007669"/>
    <property type="project" value="InterPro"/>
</dbReference>
<keyword evidence="5 7" id="KW-0378">Hydrolase</keyword>
<evidence type="ECO:0000256" key="7">
    <source>
        <dbReference type="RuleBase" id="RU362042"/>
    </source>
</evidence>
<name>A0A1H9TXE4_9ACTN</name>
<organism evidence="9 10">
    <name type="scientific">Propionibacterium cyclohexanicum</name>
    <dbReference type="NCBI Taxonomy" id="64702"/>
    <lineage>
        <taxon>Bacteria</taxon>
        <taxon>Bacillati</taxon>
        <taxon>Actinomycetota</taxon>
        <taxon>Actinomycetes</taxon>
        <taxon>Propionibacteriales</taxon>
        <taxon>Propionibacteriaceae</taxon>
        <taxon>Propionibacterium</taxon>
    </lineage>
</organism>
<dbReference type="SUPFAM" id="SSF51306">
    <property type="entry name" value="LexA/Signal peptidase"/>
    <property type="match status" value="1"/>
</dbReference>
<comment type="catalytic activity">
    <reaction evidence="1 7">
        <text>Cleavage of hydrophobic, N-terminal signal or leader sequences from secreted and periplasmic proteins.</text>
        <dbReference type="EC" id="3.4.21.89"/>
    </reaction>
</comment>
<keyword evidence="7" id="KW-1133">Transmembrane helix</keyword>
<dbReference type="PROSITE" id="PS00761">
    <property type="entry name" value="SPASE_I_3"/>
    <property type="match status" value="1"/>
</dbReference>
<dbReference type="STRING" id="64702.SAMN05443377_1319"/>
<evidence type="ECO:0000256" key="5">
    <source>
        <dbReference type="ARBA" id="ARBA00022801"/>
    </source>
</evidence>
<gene>
    <name evidence="9" type="ORF">SAMN05443377_1319</name>
</gene>
<evidence type="ECO:0000256" key="3">
    <source>
        <dbReference type="ARBA" id="ARBA00009370"/>
    </source>
</evidence>
<feature type="active site" evidence="6">
    <location>
        <position position="50"/>
    </location>
</feature>
<proteinExistence type="inferred from homology"/>
<reference evidence="10" key="1">
    <citation type="submission" date="2016-10" db="EMBL/GenBank/DDBJ databases">
        <authorList>
            <person name="Varghese N."/>
            <person name="Submissions S."/>
        </authorList>
    </citation>
    <scope>NUCLEOTIDE SEQUENCE [LARGE SCALE GENOMIC DNA]</scope>
    <source>
        <strain evidence="10">DSM 16859</strain>
    </source>
</reference>
<accession>A0A1H9TXE4</accession>
<feature type="active site" evidence="6">
    <location>
        <position position="121"/>
    </location>
</feature>
<dbReference type="GO" id="GO:0009003">
    <property type="term" value="F:signal peptidase activity"/>
    <property type="evidence" value="ECO:0007669"/>
    <property type="project" value="UniProtKB-EC"/>
</dbReference>
<dbReference type="Gene3D" id="2.10.109.10">
    <property type="entry name" value="Umud Fragment, subunit A"/>
    <property type="match status" value="1"/>
</dbReference>
<dbReference type="InterPro" id="IPR000223">
    <property type="entry name" value="Pept_S26A_signal_pept_1"/>
</dbReference>
<dbReference type="Proteomes" id="UP000198815">
    <property type="component" value="Unassembled WGS sequence"/>
</dbReference>
<dbReference type="EMBL" id="FOGZ01000031">
    <property type="protein sequence ID" value="SES01905.1"/>
    <property type="molecule type" value="Genomic_DNA"/>
</dbReference>